<dbReference type="EMBL" id="AP012029">
    <property type="protein sequence ID" value="BAJ64849.1"/>
    <property type="molecule type" value="Genomic_DNA"/>
</dbReference>
<dbReference type="PROSITE" id="PS50893">
    <property type="entry name" value="ABC_TRANSPORTER_2"/>
    <property type="match status" value="1"/>
</dbReference>
<keyword evidence="3" id="KW-0547">Nucleotide-binding</keyword>
<gene>
    <name evidence="6" type="ordered locus">ANT_28230</name>
</gene>
<evidence type="ECO:0000313" key="6">
    <source>
        <dbReference type="EMBL" id="BAJ64849.1"/>
    </source>
</evidence>
<dbReference type="OrthoDB" id="9775135at2"/>
<dbReference type="SUPFAM" id="SSF52540">
    <property type="entry name" value="P-loop containing nucleoside triphosphate hydrolases"/>
    <property type="match status" value="1"/>
</dbReference>
<dbReference type="InterPro" id="IPR027417">
    <property type="entry name" value="P-loop_NTPase"/>
</dbReference>
<evidence type="ECO:0000256" key="2">
    <source>
        <dbReference type="ARBA" id="ARBA00022448"/>
    </source>
</evidence>
<evidence type="ECO:0000256" key="4">
    <source>
        <dbReference type="ARBA" id="ARBA00022840"/>
    </source>
</evidence>
<dbReference type="eggNOG" id="COG1131">
    <property type="taxonomic scope" value="Bacteria"/>
</dbReference>
<comment type="similarity">
    <text evidence="1">Belongs to the ABC transporter superfamily.</text>
</comment>
<dbReference type="FunCoup" id="E8N1A6">
    <property type="interactions" value="132"/>
</dbReference>
<evidence type="ECO:0000256" key="3">
    <source>
        <dbReference type="ARBA" id="ARBA00022741"/>
    </source>
</evidence>
<keyword evidence="2" id="KW-0813">Transport</keyword>
<dbReference type="InParanoid" id="E8N1A6"/>
<dbReference type="SMART" id="SM00382">
    <property type="entry name" value="AAA"/>
    <property type="match status" value="1"/>
</dbReference>
<dbReference type="HOGENOM" id="CLU_000604_1_2_0"/>
<dbReference type="GO" id="GO:0005524">
    <property type="term" value="F:ATP binding"/>
    <property type="evidence" value="ECO:0007669"/>
    <property type="project" value="UniProtKB-KW"/>
</dbReference>
<name>E8N1A6_ANATU</name>
<dbReference type="InterPro" id="IPR003593">
    <property type="entry name" value="AAA+_ATPase"/>
</dbReference>
<dbReference type="RefSeq" id="WP_013561195.1">
    <property type="nucleotide sequence ID" value="NC_014960.1"/>
</dbReference>
<dbReference type="STRING" id="926569.ANT_28230"/>
<organism evidence="6 7">
    <name type="scientific">Anaerolinea thermophila (strain DSM 14523 / JCM 11388 / NBRC 100420 / UNI-1)</name>
    <dbReference type="NCBI Taxonomy" id="926569"/>
    <lineage>
        <taxon>Bacteria</taxon>
        <taxon>Bacillati</taxon>
        <taxon>Chloroflexota</taxon>
        <taxon>Anaerolineae</taxon>
        <taxon>Anaerolineales</taxon>
        <taxon>Anaerolineaceae</taxon>
        <taxon>Anaerolinea</taxon>
    </lineage>
</organism>
<dbReference type="PANTHER" id="PTHR43335:SF11">
    <property type="entry name" value="ABC TRANSPORTER RELATED"/>
    <property type="match status" value="1"/>
</dbReference>
<evidence type="ECO:0000259" key="5">
    <source>
        <dbReference type="PROSITE" id="PS50893"/>
    </source>
</evidence>
<dbReference type="KEGG" id="atm:ANT_28230"/>
<keyword evidence="4 6" id="KW-0067">ATP-binding</keyword>
<protein>
    <submittedName>
        <fullName evidence="6">ABC transporter ATP-binding protein</fullName>
    </submittedName>
</protein>
<reference evidence="6 7" key="1">
    <citation type="submission" date="2010-12" db="EMBL/GenBank/DDBJ databases">
        <title>Whole genome sequence of Anaerolinea thermophila UNI-1.</title>
        <authorList>
            <person name="Narita-Yamada S."/>
            <person name="Kishi E."/>
            <person name="Watanabe Y."/>
            <person name="Takasaki K."/>
            <person name="Ankai A."/>
            <person name="Oguchi A."/>
            <person name="Fukui S."/>
            <person name="Takahashi M."/>
            <person name="Yashiro I."/>
            <person name="Hosoyama A."/>
            <person name="Sekiguchi Y."/>
            <person name="Hanada S."/>
            <person name="Fujita N."/>
        </authorList>
    </citation>
    <scope>NUCLEOTIDE SEQUENCE [LARGE SCALE GENOMIC DNA]</scope>
    <source>
        <strain evidence="7">DSM 14523 / JCM 11388 / NBRC 100420 / UNI-1</strain>
    </source>
</reference>
<dbReference type="GO" id="GO:0016887">
    <property type="term" value="F:ATP hydrolysis activity"/>
    <property type="evidence" value="ECO:0007669"/>
    <property type="project" value="InterPro"/>
</dbReference>
<evidence type="ECO:0000256" key="1">
    <source>
        <dbReference type="ARBA" id="ARBA00005417"/>
    </source>
</evidence>
<evidence type="ECO:0000313" key="7">
    <source>
        <dbReference type="Proteomes" id="UP000008922"/>
    </source>
</evidence>
<keyword evidence="7" id="KW-1185">Reference proteome</keyword>
<dbReference type="Gene3D" id="3.40.50.300">
    <property type="entry name" value="P-loop containing nucleotide triphosphate hydrolases"/>
    <property type="match status" value="1"/>
</dbReference>
<dbReference type="CDD" id="cd03230">
    <property type="entry name" value="ABC_DR_subfamily_A"/>
    <property type="match status" value="1"/>
</dbReference>
<accession>E8N1A6</accession>
<proteinExistence type="inferred from homology"/>
<dbReference type="PANTHER" id="PTHR43335">
    <property type="entry name" value="ABC TRANSPORTER, ATP-BINDING PROTEIN"/>
    <property type="match status" value="1"/>
</dbReference>
<dbReference type="Proteomes" id="UP000008922">
    <property type="component" value="Chromosome"/>
</dbReference>
<sequence length="314" mass="34858">MRDVIVTRDLTKRYGEFTAVDRLNLTVRQGEVFGLLGPNGAGKTTTILMILGLTEPSAGQIEVLGYDPARQPLTVKSRVGYLPDQVGFYDELTALENLHYIARLNGLNGKNAETRMQTALEKVGLQSVANKRVGAFSRGMRQRLGVAEVLLKQPEIIIMDEPTQGLDPEGAREFLQLVQSLKEEGITILLSSHLLHQVQAICDRVGLFNRGRMELVGTVDELARRVLGRAFRVVMEVDDITPELTKALKKVPGAVDVYPLEGKRLAVEASGEIRHEVAQAVIQSGRRLLGMYMEAQNLDEIYAHYFKEVEHGAR</sequence>
<dbReference type="Pfam" id="PF00005">
    <property type="entry name" value="ABC_tran"/>
    <property type="match status" value="1"/>
</dbReference>
<dbReference type="AlphaFoldDB" id="E8N1A6"/>
<feature type="domain" description="ABC transporter" evidence="5">
    <location>
        <begin position="5"/>
        <end position="235"/>
    </location>
</feature>
<dbReference type="InterPro" id="IPR003439">
    <property type="entry name" value="ABC_transporter-like_ATP-bd"/>
</dbReference>